<dbReference type="GO" id="GO:0003714">
    <property type="term" value="F:transcription corepressor activity"/>
    <property type="evidence" value="ECO:0007669"/>
    <property type="project" value="TreeGrafter"/>
</dbReference>
<evidence type="ECO:0000313" key="5">
    <source>
        <dbReference type="EMBL" id="VDO91895.1"/>
    </source>
</evidence>
<evidence type="ECO:0000256" key="2">
    <source>
        <dbReference type="ARBA" id="ARBA00023242"/>
    </source>
</evidence>
<dbReference type="PANTHER" id="PTHR10816:SF19">
    <property type="entry name" value="PROTEIN INTERACTING WITH TTK69 AND SIN3A, ISOFORM D"/>
    <property type="match status" value="1"/>
</dbReference>
<proteinExistence type="predicted"/>
<dbReference type="OrthoDB" id="10065080at2759"/>
<feature type="compositionally biased region" description="Polar residues" evidence="3">
    <location>
        <begin position="202"/>
        <end position="216"/>
    </location>
</feature>
<dbReference type="GO" id="GO:0005634">
    <property type="term" value="C:nucleus"/>
    <property type="evidence" value="ECO:0007669"/>
    <property type="project" value="UniProtKB-SubCell"/>
</dbReference>
<dbReference type="AlphaFoldDB" id="A0A183IAS6"/>
<evidence type="ECO:0000313" key="7">
    <source>
        <dbReference type="WBParaSite" id="SBAD_0000074301-mRNA-1"/>
    </source>
</evidence>
<reference evidence="5 6" key="2">
    <citation type="submission" date="2018-11" db="EMBL/GenBank/DDBJ databases">
        <authorList>
            <consortium name="Pathogen Informatics"/>
        </authorList>
    </citation>
    <scope>NUCLEOTIDE SEQUENCE [LARGE SCALE GENOMIC DNA]</scope>
</reference>
<keyword evidence="2" id="KW-0539">Nucleus</keyword>
<dbReference type="Proteomes" id="UP000270296">
    <property type="component" value="Unassembled WGS sequence"/>
</dbReference>
<dbReference type="PANTHER" id="PTHR10816">
    <property type="entry name" value="MYELIN TRANSCRIPTION FACTOR 1-RELATED"/>
    <property type="match status" value="1"/>
</dbReference>
<evidence type="ECO:0000256" key="3">
    <source>
        <dbReference type="SAM" id="MobiDB-lite"/>
    </source>
</evidence>
<gene>
    <name evidence="5" type="ORF">SBAD_LOCUS720</name>
</gene>
<feature type="compositionally biased region" description="Basic and acidic residues" evidence="3">
    <location>
        <begin position="232"/>
        <end position="242"/>
    </location>
</feature>
<dbReference type="GO" id="GO:0006357">
    <property type="term" value="P:regulation of transcription by RNA polymerase II"/>
    <property type="evidence" value="ECO:0007669"/>
    <property type="project" value="TreeGrafter"/>
</dbReference>
<feature type="region of interest" description="Disordered" evidence="3">
    <location>
        <begin position="202"/>
        <end position="245"/>
    </location>
</feature>
<evidence type="ECO:0000256" key="1">
    <source>
        <dbReference type="ARBA" id="ARBA00004123"/>
    </source>
</evidence>
<dbReference type="WBParaSite" id="SBAD_0000074301-mRNA-1">
    <property type="protein sequence ID" value="SBAD_0000074301-mRNA-1"/>
    <property type="gene ID" value="SBAD_0000074301"/>
</dbReference>
<dbReference type="InterPro" id="IPR022750">
    <property type="entry name" value="IRF-2BP1_2-like_Znf"/>
</dbReference>
<organism evidence="7">
    <name type="scientific">Soboliphyme baturini</name>
    <dbReference type="NCBI Taxonomy" id="241478"/>
    <lineage>
        <taxon>Eukaryota</taxon>
        <taxon>Metazoa</taxon>
        <taxon>Ecdysozoa</taxon>
        <taxon>Nematoda</taxon>
        <taxon>Enoplea</taxon>
        <taxon>Dorylaimia</taxon>
        <taxon>Dioctophymatida</taxon>
        <taxon>Dioctophymatoidea</taxon>
        <taxon>Soboliphymatidae</taxon>
        <taxon>Soboliphyme</taxon>
    </lineage>
</organism>
<accession>A0A183IAS6</accession>
<evidence type="ECO:0000313" key="6">
    <source>
        <dbReference type="Proteomes" id="UP000270296"/>
    </source>
</evidence>
<evidence type="ECO:0000259" key="4">
    <source>
        <dbReference type="Pfam" id="PF11261"/>
    </source>
</evidence>
<reference evidence="7" key="1">
    <citation type="submission" date="2016-06" db="UniProtKB">
        <authorList>
            <consortium name="WormBaseParasite"/>
        </authorList>
    </citation>
    <scope>IDENTIFICATION</scope>
</reference>
<feature type="domain" description="Interferon regulatory factor 2-binding protein 1/2-like zinc finger" evidence="4">
    <location>
        <begin position="5"/>
        <end position="56"/>
    </location>
</feature>
<protein>
    <submittedName>
        <fullName evidence="7">IRF-2BP1_2 domain-containing protein</fullName>
    </submittedName>
</protein>
<name>A0A183IAS6_9BILA</name>
<sequence length="261" mass="27518">MATAQRQHCFLCDLPRMPWAMVSDFSEAVCRGCVNYEGADRIEAVIELARQMKRAHGFLDSSAAAAAAAMVSKVAQNGGIADSFATMAAAGLHGRALSPSAAHHQFPSLARNPLGIDITPGGGAAGVTGATQRIPSATIASLNGSRLAEDLSVLHGDPATRVGYYGAAAGVRSISQTVHAPRPIGLSGIALPPTISAVSLPLQTRPNSRPSNNPSALLNRKRFSTADEEDPDMKRTLQEEAKQANYDARYRGGRTSEYFFT</sequence>
<dbReference type="EMBL" id="UZAM01006611">
    <property type="protein sequence ID" value="VDO91895.1"/>
    <property type="molecule type" value="Genomic_DNA"/>
</dbReference>
<comment type="subcellular location">
    <subcellularLocation>
        <location evidence="1">Nucleus</location>
    </subcellularLocation>
</comment>
<dbReference type="Pfam" id="PF11261">
    <property type="entry name" value="IRF-2BP1_2"/>
    <property type="match status" value="1"/>
</dbReference>
<keyword evidence="6" id="KW-1185">Reference proteome</keyword>